<evidence type="ECO:0000259" key="7">
    <source>
        <dbReference type="PROSITE" id="PS00624"/>
    </source>
</evidence>
<accession>A0ABM8WNY6</accession>
<sequence>MTAATQSQGTNWDYVVVGAGSSGATLATRLAEHGARVLLLEAGPARDRDFWVQVPVGCAKLATDGRYAWQFNTTPQPQLGGRKVYWPRGRLLGGSSSINGNLFVRGEPAEFDHWASLGNRGWDYKSLLPYFKRLEGTELGEDSVRGRSGPIKVTSVGTLNPLPVTDAFINACQSVGVPLAKDYNGDAYEGVSYLQLSVDKGRRSGTAAAYLRGRPQRSLEVSPDSLATRVLFDGKRATGVEYIQGGVTKRAMAGKEVILSAGPIKTPQLLELSGVGNSAHLQSLGIPVVHHLPGVGENLCDHLHVRLYFAARNTSTLNEIVNSPIRRTWMGAKYMLSRRGYMATPGVSAHALARTPSSPDRPLVKVQIVHQTVGKGYMGTGTTPGFGIGVFQLRPESRGSLHLRSTDPTAAPAIDAGYLTDSRDVTAMIEALRLARQVAAQPGLAHFIGKELAPGIHVNDDAGLLAHIKQAGHTSWHPIGTCKMGHDPMAVVDDTLRVHGMQNLRIVDSSIMPTMCSSNTNAASIMIGEKASDLILGRTAA</sequence>
<name>A0ABM8WNY6_9BURK</name>
<dbReference type="Proteomes" id="UP000727654">
    <property type="component" value="Unassembled WGS sequence"/>
</dbReference>
<evidence type="ECO:0000256" key="5">
    <source>
        <dbReference type="RuleBase" id="RU003968"/>
    </source>
</evidence>
<dbReference type="EMBL" id="CAJZAI010000002">
    <property type="protein sequence ID" value="CAG9169118.1"/>
    <property type="molecule type" value="Genomic_DNA"/>
</dbReference>
<dbReference type="InterPro" id="IPR000172">
    <property type="entry name" value="GMC_OxRdtase_N"/>
</dbReference>
<dbReference type="PROSITE" id="PS00624">
    <property type="entry name" value="GMC_OXRED_2"/>
    <property type="match status" value="1"/>
</dbReference>
<dbReference type="PIRSF" id="PIRSF000137">
    <property type="entry name" value="Alcohol_oxidase"/>
    <property type="match status" value="1"/>
</dbReference>
<evidence type="ECO:0000256" key="3">
    <source>
        <dbReference type="ARBA" id="ARBA00022630"/>
    </source>
</evidence>
<reference evidence="8 9" key="1">
    <citation type="submission" date="2021-08" db="EMBL/GenBank/DDBJ databases">
        <authorList>
            <person name="Peeters C."/>
        </authorList>
    </citation>
    <scope>NUCLEOTIDE SEQUENCE [LARGE SCALE GENOMIC DNA]</scope>
    <source>
        <strain evidence="8 9">LMG 23992</strain>
    </source>
</reference>
<evidence type="ECO:0000256" key="2">
    <source>
        <dbReference type="ARBA" id="ARBA00010790"/>
    </source>
</evidence>
<dbReference type="Pfam" id="PF00732">
    <property type="entry name" value="GMC_oxred_N"/>
    <property type="match status" value="1"/>
</dbReference>
<dbReference type="EC" id="1.1.99.1" evidence="8"/>
<dbReference type="PANTHER" id="PTHR11552:SF147">
    <property type="entry name" value="CHOLINE DEHYDROGENASE, MITOCHONDRIAL"/>
    <property type="match status" value="1"/>
</dbReference>
<dbReference type="InterPro" id="IPR036188">
    <property type="entry name" value="FAD/NAD-bd_sf"/>
</dbReference>
<dbReference type="InterPro" id="IPR007867">
    <property type="entry name" value="GMC_OxRtase_C"/>
</dbReference>
<evidence type="ECO:0000256" key="4">
    <source>
        <dbReference type="ARBA" id="ARBA00022827"/>
    </source>
</evidence>
<dbReference type="PANTHER" id="PTHR11552">
    <property type="entry name" value="GLUCOSE-METHANOL-CHOLINE GMC OXIDOREDUCTASE"/>
    <property type="match status" value="1"/>
</dbReference>
<dbReference type="RefSeq" id="WP_224079037.1">
    <property type="nucleotide sequence ID" value="NZ_CAJZAI010000002.1"/>
</dbReference>
<feature type="domain" description="Glucose-methanol-choline oxidoreductase N-terminal" evidence="6">
    <location>
        <begin position="89"/>
        <end position="112"/>
    </location>
</feature>
<keyword evidence="8" id="KW-0560">Oxidoreductase</keyword>
<comment type="caution">
    <text evidence="8">The sequence shown here is derived from an EMBL/GenBank/DDBJ whole genome shotgun (WGS) entry which is preliminary data.</text>
</comment>
<gene>
    <name evidence="8" type="primary">betA_1</name>
    <name evidence="8" type="ORF">LMG23992_01398</name>
</gene>
<dbReference type="Pfam" id="PF05199">
    <property type="entry name" value="GMC_oxred_C"/>
    <property type="match status" value="1"/>
</dbReference>
<dbReference type="SUPFAM" id="SSF51905">
    <property type="entry name" value="FAD/NAD(P)-binding domain"/>
    <property type="match status" value="1"/>
</dbReference>
<organism evidence="8 9">
    <name type="scientific">Cupriavidus laharis</name>
    <dbReference type="NCBI Taxonomy" id="151654"/>
    <lineage>
        <taxon>Bacteria</taxon>
        <taxon>Pseudomonadati</taxon>
        <taxon>Pseudomonadota</taxon>
        <taxon>Betaproteobacteria</taxon>
        <taxon>Burkholderiales</taxon>
        <taxon>Burkholderiaceae</taxon>
        <taxon>Cupriavidus</taxon>
    </lineage>
</organism>
<comment type="cofactor">
    <cofactor evidence="1">
        <name>FAD</name>
        <dbReference type="ChEBI" id="CHEBI:57692"/>
    </cofactor>
</comment>
<feature type="domain" description="Glucose-methanol-choline oxidoreductase N-terminal" evidence="7">
    <location>
        <begin position="262"/>
        <end position="276"/>
    </location>
</feature>
<evidence type="ECO:0000259" key="6">
    <source>
        <dbReference type="PROSITE" id="PS00623"/>
    </source>
</evidence>
<evidence type="ECO:0000313" key="8">
    <source>
        <dbReference type="EMBL" id="CAG9169118.1"/>
    </source>
</evidence>
<protein>
    <submittedName>
        <fullName evidence="8">Oxygen-dependent choline dehydrogenase</fullName>
        <ecNumber evidence="8">1.1.99.1</ecNumber>
    </submittedName>
</protein>
<keyword evidence="3 5" id="KW-0285">Flavoprotein</keyword>
<evidence type="ECO:0000313" key="9">
    <source>
        <dbReference type="Proteomes" id="UP000727654"/>
    </source>
</evidence>
<evidence type="ECO:0000256" key="1">
    <source>
        <dbReference type="ARBA" id="ARBA00001974"/>
    </source>
</evidence>
<dbReference type="Gene3D" id="3.30.560.10">
    <property type="entry name" value="Glucose Oxidase, domain 3"/>
    <property type="match status" value="1"/>
</dbReference>
<keyword evidence="9" id="KW-1185">Reference proteome</keyword>
<dbReference type="PROSITE" id="PS00623">
    <property type="entry name" value="GMC_OXRED_1"/>
    <property type="match status" value="1"/>
</dbReference>
<dbReference type="GO" id="GO:0008812">
    <property type="term" value="F:choline dehydrogenase activity"/>
    <property type="evidence" value="ECO:0007669"/>
    <property type="project" value="UniProtKB-EC"/>
</dbReference>
<comment type="similarity">
    <text evidence="2 5">Belongs to the GMC oxidoreductase family.</text>
</comment>
<dbReference type="InterPro" id="IPR012132">
    <property type="entry name" value="GMC_OxRdtase"/>
</dbReference>
<dbReference type="Gene3D" id="3.50.50.60">
    <property type="entry name" value="FAD/NAD(P)-binding domain"/>
    <property type="match status" value="1"/>
</dbReference>
<keyword evidence="4 5" id="KW-0274">FAD</keyword>
<proteinExistence type="inferred from homology"/>
<dbReference type="SUPFAM" id="SSF54373">
    <property type="entry name" value="FAD-linked reductases, C-terminal domain"/>
    <property type="match status" value="1"/>
</dbReference>